<dbReference type="GO" id="GO:0003677">
    <property type="term" value="F:DNA binding"/>
    <property type="evidence" value="ECO:0007669"/>
    <property type="project" value="InterPro"/>
</dbReference>
<evidence type="ECO:0000256" key="1">
    <source>
        <dbReference type="ARBA" id="ARBA00010641"/>
    </source>
</evidence>
<dbReference type="Pfam" id="PF04542">
    <property type="entry name" value="Sigma70_r2"/>
    <property type="match status" value="1"/>
</dbReference>
<keyword evidence="3" id="KW-0731">Sigma factor</keyword>
<evidence type="ECO:0008006" key="9">
    <source>
        <dbReference type="Google" id="ProtNLM"/>
    </source>
</evidence>
<feature type="domain" description="RNA polymerase sigma-70 region 2" evidence="5">
    <location>
        <begin position="14"/>
        <end position="77"/>
    </location>
</feature>
<evidence type="ECO:0000259" key="5">
    <source>
        <dbReference type="Pfam" id="PF04542"/>
    </source>
</evidence>
<dbReference type="InterPro" id="IPR039425">
    <property type="entry name" value="RNA_pol_sigma-70-like"/>
</dbReference>
<evidence type="ECO:0000256" key="3">
    <source>
        <dbReference type="ARBA" id="ARBA00023082"/>
    </source>
</evidence>
<accession>S3MUD4</accession>
<comment type="caution">
    <text evidence="7">The sequence shown here is derived from an EMBL/GenBank/DDBJ whole genome shotgun (WGS) entry which is preliminary data.</text>
</comment>
<dbReference type="NCBIfam" id="TIGR02937">
    <property type="entry name" value="sigma70-ECF"/>
    <property type="match status" value="1"/>
</dbReference>
<feature type="domain" description="RNA polymerase sigma factor 70 region 4 type 2" evidence="6">
    <location>
        <begin position="117"/>
        <end position="168"/>
    </location>
</feature>
<dbReference type="Gene3D" id="1.10.1740.10">
    <property type="match status" value="1"/>
</dbReference>
<dbReference type="InterPro" id="IPR013324">
    <property type="entry name" value="RNA_pol_sigma_r3/r4-like"/>
</dbReference>
<keyword evidence="2" id="KW-0805">Transcription regulation</keyword>
<dbReference type="eggNOG" id="COG1595">
    <property type="taxonomic scope" value="Bacteria"/>
</dbReference>
<dbReference type="SUPFAM" id="SSF88946">
    <property type="entry name" value="Sigma2 domain of RNA polymerase sigma factors"/>
    <property type="match status" value="1"/>
</dbReference>
<dbReference type="InterPro" id="IPR007627">
    <property type="entry name" value="RNA_pol_sigma70_r2"/>
</dbReference>
<dbReference type="Gene3D" id="1.10.10.10">
    <property type="entry name" value="Winged helix-like DNA-binding domain superfamily/Winged helix DNA-binding domain"/>
    <property type="match status" value="1"/>
</dbReference>
<proteinExistence type="inferred from homology"/>
<keyword evidence="8" id="KW-1185">Reference proteome</keyword>
<dbReference type="InterPro" id="IPR013325">
    <property type="entry name" value="RNA_pol_sigma_r2"/>
</dbReference>
<evidence type="ECO:0000259" key="6">
    <source>
        <dbReference type="Pfam" id="PF08281"/>
    </source>
</evidence>
<dbReference type="SUPFAM" id="SSF88659">
    <property type="entry name" value="Sigma3 and sigma4 domains of RNA polymerase sigma factors"/>
    <property type="match status" value="1"/>
</dbReference>
<dbReference type="HOGENOM" id="CLU_047691_12_2_6"/>
<dbReference type="InterPro" id="IPR013249">
    <property type="entry name" value="RNA_pol_sigma70_r4_t2"/>
</dbReference>
<dbReference type="InterPro" id="IPR036388">
    <property type="entry name" value="WH-like_DNA-bd_sf"/>
</dbReference>
<evidence type="ECO:0000256" key="2">
    <source>
        <dbReference type="ARBA" id="ARBA00023015"/>
    </source>
</evidence>
<evidence type="ECO:0000313" key="8">
    <source>
        <dbReference type="Proteomes" id="UP000014568"/>
    </source>
</evidence>
<dbReference type="STRING" id="632955.GCA_000829675_00603"/>
<name>S3MUD4_9GAMM</name>
<dbReference type="OrthoDB" id="9797134at2"/>
<dbReference type="Pfam" id="PF08281">
    <property type="entry name" value="Sigma70_r4_2"/>
    <property type="match status" value="1"/>
</dbReference>
<dbReference type="InterPro" id="IPR014284">
    <property type="entry name" value="RNA_pol_sigma-70_dom"/>
</dbReference>
<organism evidence="7 8">
    <name type="scientific">Acinetobacter rudis CIP 110305</name>
    <dbReference type="NCBI Taxonomy" id="421052"/>
    <lineage>
        <taxon>Bacteria</taxon>
        <taxon>Pseudomonadati</taxon>
        <taxon>Pseudomonadota</taxon>
        <taxon>Gammaproteobacteria</taxon>
        <taxon>Moraxellales</taxon>
        <taxon>Moraxellaceae</taxon>
        <taxon>Acinetobacter</taxon>
    </lineage>
</organism>
<evidence type="ECO:0000313" key="7">
    <source>
        <dbReference type="EMBL" id="EPF70158.1"/>
    </source>
</evidence>
<dbReference type="PANTHER" id="PTHR43133:SF63">
    <property type="entry name" value="RNA POLYMERASE SIGMA FACTOR FECI-RELATED"/>
    <property type="match status" value="1"/>
</dbReference>
<protein>
    <recommendedName>
        <fullName evidence="9">RNA polymerase sigma factor</fullName>
    </recommendedName>
</protein>
<gene>
    <name evidence="7" type="ORF">F945_03175</name>
</gene>
<reference evidence="7 8" key="1">
    <citation type="submission" date="2013-06" db="EMBL/GenBank/DDBJ databases">
        <title>The Genome Sequence of Acinetobacter rudis CIP 110305.</title>
        <authorList>
            <consortium name="The Broad Institute Genome Sequencing Platform"/>
            <consortium name="The Broad Institute Genome Sequencing Center for Infectious Disease"/>
            <person name="Cerqueira G."/>
            <person name="Feldgarden M."/>
            <person name="Courvalin P."/>
            <person name="Perichon B."/>
            <person name="Grillot-Courvalin C."/>
            <person name="Clermont D."/>
            <person name="Rocha E."/>
            <person name="Yoon E.-J."/>
            <person name="Nemec A."/>
            <person name="Young S.K."/>
            <person name="Zeng Q."/>
            <person name="Gargeya S."/>
            <person name="Fitzgerald M."/>
            <person name="Abouelleil A."/>
            <person name="Alvarado L."/>
            <person name="Berlin A.M."/>
            <person name="Chapman S.B."/>
            <person name="Dewar J."/>
            <person name="Goldberg J."/>
            <person name="Griggs A."/>
            <person name="Gujja S."/>
            <person name="Hansen M."/>
            <person name="Howarth C."/>
            <person name="Imamovic A."/>
            <person name="Larimer J."/>
            <person name="McCowan C."/>
            <person name="Murphy C."/>
            <person name="Pearson M."/>
            <person name="Priest M."/>
            <person name="Roberts A."/>
            <person name="Saif S."/>
            <person name="Shea T."/>
            <person name="Sykes S."/>
            <person name="Wortman J."/>
            <person name="Nusbaum C."/>
            <person name="Birren B."/>
        </authorList>
    </citation>
    <scope>NUCLEOTIDE SEQUENCE [LARGE SCALE GENOMIC DNA]</scope>
    <source>
        <strain evidence="7 8">CIP 110305</strain>
    </source>
</reference>
<dbReference type="GO" id="GO:0006352">
    <property type="term" value="P:DNA-templated transcription initiation"/>
    <property type="evidence" value="ECO:0007669"/>
    <property type="project" value="InterPro"/>
</dbReference>
<sequence>MTNPTFSSNGHLVQYYDELVDYISLKIGNRQIANDVVQETYLRVFQRPEQFADLIQPIAFLKKVSINIAFDFLKKDKSYNKYFACLDDEQSDFIDVCSRTMEISEQELSVARAQYTQIILKTISALPPACQDVFLLVQFYGMTQVEVAKQMGISRTMVIKHFTRALQHFTQIFDDEHNFDGIEK</sequence>
<dbReference type="PATRIC" id="fig|421052.3.peg.3107"/>
<dbReference type="RefSeq" id="WP_016657544.1">
    <property type="nucleotide sequence ID" value="NZ_KE340355.1"/>
</dbReference>
<keyword evidence="4" id="KW-0804">Transcription</keyword>
<dbReference type="Proteomes" id="UP000014568">
    <property type="component" value="Unassembled WGS sequence"/>
</dbReference>
<comment type="similarity">
    <text evidence="1">Belongs to the sigma-70 factor family. ECF subfamily.</text>
</comment>
<dbReference type="EMBL" id="ATGI01000038">
    <property type="protein sequence ID" value="EPF70158.1"/>
    <property type="molecule type" value="Genomic_DNA"/>
</dbReference>
<dbReference type="PANTHER" id="PTHR43133">
    <property type="entry name" value="RNA POLYMERASE ECF-TYPE SIGMA FACTO"/>
    <property type="match status" value="1"/>
</dbReference>
<evidence type="ECO:0000256" key="4">
    <source>
        <dbReference type="ARBA" id="ARBA00023163"/>
    </source>
</evidence>
<dbReference type="AlphaFoldDB" id="S3MUD4"/>
<dbReference type="GO" id="GO:0016987">
    <property type="term" value="F:sigma factor activity"/>
    <property type="evidence" value="ECO:0007669"/>
    <property type="project" value="UniProtKB-KW"/>
</dbReference>